<feature type="chain" id="PRO_5046541926" evidence="1">
    <location>
        <begin position="23"/>
        <end position="383"/>
    </location>
</feature>
<dbReference type="RefSeq" id="WP_192727347.1">
    <property type="nucleotide sequence ID" value="NZ_BAAAVL010000003.1"/>
</dbReference>
<feature type="signal peptide" evidence="1">
    <location>
        <begin position="1"/>
        <end position="22"/>
    </location>
</feature>
<dbReference type="Gene3D" id="1.10.530.10">
    <property type="match status" value="1"/>
</dbReference>
<keyword evidence="3" id="KW-1185">Reference proteome</keyword>
<proteinExistence type="predicted"/>
<organism evidence="2 3">
    <name type="scientific">Rhizobium viscosum</name>
    <name type="common">Arthrobacter viscosus</name>
    <dbReference type="NCBI Taxonomy" id="1673"/>
    <lineage>
        <taxon>Bacteria</taxon>
        <taxon>Pseudomonadati</taxon>
        <taxon>Pseudomonadota</taxon>
        <taxon>Alphaproteobacteria</taxon>
        <taxon>Hyphomicrobiales</taxon>
        <taxon>Rhizobiaceae</taxon>
        <taxon>Rhizobium/Agrobacterium group</taxon>
        <taxon>Rhizobium</taxon>
    </lineage>
</organism>
<dbReference type="InterPro" id="IPR023346">
    <property type="entry name" value="Lysozyme-like_dom_sf"/>
</dbReference>
<keyword evidence="1" id="KW-0732">Signal</keyword>
<evidence type="ECO:0000313" key="2">
    <source>
        <dbReference type="EMBL" id="MBE1503079.1"/>
    </source>
</evidence>
<sequence>MFTRRTILQAAALIPFATKAIAQTTADFDVPFESGRADFSGVWELNSGTISTLVANAPDLPKNSAPAGAKIVFASAKDIDDYFKSKKGDSFIDWFNRDLAGKGNFQNKRIQGPNVASNFNNYWTSYLQSEPLTLMQFLCYMAVHINECNGNLVSITESYGHKDHPGISYLFDKVILKTNNRSWSKASYNKNYSCLELFNSDVFLDVHAKRTGEPEWPALRKTSDTIWSGFVYPQSKYPTSGDVKTTGMILHADFFKFRGRGVIQTTWRSNYRDIAKYVTEYVGDDQTIQKYRDKWRSHHVDEICTISTSLDWDEIFKSNDILTFAVRIHAKNGSNYHHLSGSDKELNGTGKGSIANMGDCIGGAGYGQRLKARIGDVMKSLQV</sequence>
<dbReference type="EMBL" id="JADBEC010000001">
    <property type="protein sequence ID" value="MBE1503079.1"/>
    <property type="molecule type" value="Genomic_DNA"/>
</dbReference>
<evidence type="ECO:0000256" key="1">
    <source>
        <dbReference type="SAM" id="SignalP"/>
    </source>
</evidence>
<name>A0ABR9IIS8_RHIVS</name>
<comment type="caution">
    <text evidence="2">The sequence shown here is derived from an EMBL/GenBank/DDBJ whole genome shotgun (WGS) entry which is preliminary data.</text>
</comment>
<protein>
    <submittedName>
        <fullName evidence="2">Uncharacterized protein</fullName>
    </submittedName>
</protein>
<dbReference type="Proteomes" id="UP000620262">
    <property type="component" value="Unassembled WGS sequence"/>
</dbReference>
<accession>A0ABR9IIS8</accession>
<evidence type="ECO:0000313" key="3">
    <source>
        <dbReference type="Proteomes" id="UP000620262"/>
    </source>
</evidence>
<reference evidence="2 3" key="1">
    <citation type="submission" date="2020-10" db="EMBL/GenBank/DDBJ databases">
        <title>Sequencing the genomes of 1000 actinobacteria strains.</title>
        <authorList>
            <person name="Klenk H.-P."/>
        </authorList>
    </citation>
    <scope>NUCLEOTIDE SEQUENCE [LARGE SCALE GENOMIC DNA]</scope>
    <source>
        <strain evidence="2 3">DSM 7307</strain>
    </source>
</reference>
<dbReference type="SUPFAM" id="SSF53955">
    <property type="entry name" value="Lysozyme-like"/>
    <property type="match status" value="1"/>
</dbReference>
<gene>
    <name evidence="2" type="ORF">H4W29_000260</name>
</gene>